<evidence type="ECO:0000259" key="1">
    <source>
        <dbReference type="Pfam" id="PF03478"/>
    </source>
</evidence>
<gene>
    <name evidence="2" type="ORF">ZEAMMB73_Zm00001d028343</name>
</gene>
<dbReference type="InParanoid" id="A0A1D6JVC0"/>
<dbReference type="PANTHER" id="PTHR33110">
    <property type="entry name" value="F-BOX/KELCH-REPEAT PROTEIN-RELATED"/>
    <property type="match status" value="1"/>
</dbReference>
<dbReference type="EMBL" id="CM007647">
    <property type="protein sequence ID" value="ONL95744.1"/>
    <property type="molecule type" value="Genomic_DNA"/>
</dbReference>
<name>A0A1D6JVC0_MAIZE</name>
<dbReference type="STRING" id="4577.A0A1D6JVC0"/>
<accession>A0A1D6JVC0</accession>
<dbReference type="InterPro" id="IPR005174">
    <property type="entry name" value="KIB1-4_b-propeller"/>
</dbReference>
<dbReference type="PaxDb" id="4577-AC196789.3_FGP001"/>
<organism evidence="2">
    <name type="scientific">Zea mays</name>
    <name type="common">Maize</name>
    <dbReference type="NCBI Taxonomy" id="4577"/>
    <lineage>
        <taxon>Eukaryota</taxon>
        <taxon>Viridiplantae</taxon>
        <taxon>Streptophyta</taxon>
        <taxon>Embryophyta</taxon>
        <taxon>Tracheophyta</taxon>
        <taxon>Spermatophyta</taxon>
        <taxon>Magnoliopsida</taxon>
        <taxon>Liliopsida</taxon>
        <taxon>Poales</taxon>
        <taxon>Poaceae</taxon>
        <taxon>PACMAD clade</taxon>
        <taxon>Panicoideae</taxon>
        <taxon>Andropogonodae</taxon>
        <taxon>Andropogoneae</taxon>
        <taxon>Tripsacinae</taxon>
        <taxon>Zea</taxon>
    </lineage>
</organism>
<dbReference type="PANTHER" id="PTHR33110:SF125">
    <property type="entry name" value="OS05G0570350 PROTEIN"/>
    <property type="match status" value="1"/>
</dbReference>
<dbReference type="Pfam" id="PF03478">
    <property type="entry name" value="Beta-prop_KIB1-4"/>
    <property type="match status" value="1"/>
</dbReference>
<protein>
    <recommendedName>
        <fullName evidence="1">KIB1-4 beta-propeller domain-containing protein</fullName>
    </recommendedName>
</protein>
<feature type="domain" description="KIB1-4 beta-propeller" evidence="1">
    <location>
        <begin position="51"/>
        <end position="298"/>
    </location>
</feature>
<evidence type="ECO:0000313" key="2">
    <source>
        <dbReference type="EMBL" id="ONL95744.1"/>
    </source>
</evidence>
<reference evidence="2" key="1">
    <citation type="submission" date="2015-12" db="EMBL/GenBank/DDBJ databases">
        <title>Update maize B73 reference genome by single molecule sequencing technologies.</title>
        <authorList>
            <consortium name="Maize Genome Sequencing Project"/>
            <person name="Ware D."/>
        </authorList>
    </citation>
    <scope>NUCLEOTIDE SEQUENCE [LARGE SCALE GENOMIC DNA]</scope>
    <source>
        <tissue evidence="2">Seedling</tissue>
    </source>
</reference>
<dbReference type="OMA" id="RCIVAGI"/>
<dbReference type="AlphaFoldDB" id="A0A1D6JVC0"/>
<sequence>MAAVCQAWLTAVARAMALKFQLPSLLLLPADVTGVYCYLSGCRKHNMLPGPCYFGSYDGGWFFLAYGQTCGHRLLNIRTGDSRALPDVLFGLAAHKIHRMVVLATTLSFPPEDLRLRCIVAGIVTYQPDIDASRRRHFAFWRPGAKVVVCDVLPAVPVGSGWEQEDVVYYRDSFHFLTQGGHILMCGPIYGPYGDGGILVVLSALSCFQEGRCSCSDEQFVRARYLVVSRGELLMVVRLAAHHHVPTSSFKVFRMIIIEPDDNGEDADEYTRTWIELGELNMLLLKNVISLNPNAEDVSQQRLLLLVAERLVPTFLDRFGPKSPEIWMFVFYASMREWRCVRMQRQFVSWHVIVWFVVCGISWRVNHFDSKVKDEGYVNTREQNITDAIDLFLHLTTGIASA</sequence>
<proteinExistence type="predicted"/>
<dbReference type="FunCoup" id="A0A1D6JVC0">
    <property type="interactions" value="12"/>
</dbReference>